<feature type="transmembrane region" description="Helical" evidence="1">
    <location>
        <begin position="23"/>
        <end position="42"/>
    </location>
</feature>
<evidence type="ECO:0008006" key="4">
    <source>
        <dbReference type="Google" id="ProtNLM"/>
    </source>
</evidence>
<gene>
    <name evidence="2" type="ORF">SAMN03097694_4394</name>
</gene>
<sequence length="170" mass="18143">MAAIVVLSYPTIMPPRASSSKTTIIAGILAGLLAAGLGAFYLHQQSAPHGDHAPAARSQTTAQEQNARAVDALLALPEIKAWSAHIEKASGGRAHGAVMETSPETRLVDGVACYQLSFFESTPDAAHRWESFVVTPDGKRILVDDIASGDLISLEQWRKDNAPMQRIATQ</sequence>
<comment type="caution">
    <text evidence="2">The sequence shown here is derived from an EMBL/GenBank/DDBJ whole genome shotgun (WGS) entry which is preliminary data.</text>
</comment>
<dbReference type="AlphaFoldDB" id="A0AB38CD67"/>
<name>A0AB38CD67_9BURK</name>
<keyword evidence="1" id="KW-1133">Transmembrane helix</keyword>
<accession>A0AB38CD67</accession>
<dbReference type="RefSeq" id="WP_081368293.1">
    <property type="nucleotide sequence ID" value="NZ_FPKH01000005.1"/>
</dbReference>
<reference evidence="2 3" key="1">
    <citation type="submission" date="2016-11" db="EMBL/GenBank/DDBJ databases">
        <authorList>
            <person name="Varghese N."/>
            <person name="Submissions S."/>
        </authorList>
    </citation>
    <scope>NUCLEOTIDE SEQUENCE [LARGE SCALE GENOMIC DNA]</scope>
    <source>
        <strain evidence="2 3">NFR18</strain>
    </source>
</reference>
<evidence type="ECO:0000256" key="1">
    <source>
        <dbReference type="SAM" id="Phobius"/>
    </source>
</evidence>
<dbReference type="EMBL" id="FPKH01000005">
    <property type="protein sequence ID" value="SFY06294.1"/>
    <property type="molecule type" value="Genomic_DNA"/>
</dbReference>
<keyword evidence="1" id="KW-0812">Transmembrane</keyword>
<proteinExistence type="predicted"/>
<keyword evidence="1" id="KW-0472">Membrane</keyword>
<organism evidence="2 3">
    <name type="scientific">Janthinobacterium lividum</name>
    <dbReference type="NCBI Taxonomy" id="29581"/>
    <lineage>
        <taxon>Bacteria</taxon>
        <taxon>Pseudomonadati</taxon>
        <taxon>Pseudomonadota</taxon>
        <taxon>Betaproteobacteria</taxon>
        <taxon>Burkholderiales</taxon>
        <taxon>Oxalobacteraceae</taxon>
        <taxon>Janthinobacterium</taxon>
    </lineage>
</organism>
<evidence type="ECO:0000313" key="3">
    <source>
        <dbReference type="Proteomes" id="UP000182489"/>
    </source>
</evidence>
<dbReference type="Proteomes" id="UP000182489">
    <property type="component" value="Unassembled WGS sequence"/>
</dbReference>
<protein>
    <recommendedName>
        <fullName evidence="4">Transmembrane protein</fullName>
    </recommendedName>
</protein>
<evidence type="ECO:0000313" key="2">
    <source>
        <dbReference type="EMBL" id="SFY06294.1"/>
    </source>
</evidence>